<keyword evidence="3" id="KW-1185">Reference proteome</keyword>
<gene>
    <name evidence="2" type="ORF">BDW47DRAFT_122805</name>
</gene>
<proteinExistence type="predicted"/>
<evidence type="ECO:0000256" key="1">
    <source>
        <dbReference type="SAM" id="MobiDB-lite"/>
    </source>
</evidence>
<sequence>MHARSPRKNMRTTSPNLRSTRVTTLPSAVPAAGHTLAVAAVAEVAFGGVGGDGFEGDGDFDGASGAGMQPGQSREAIQWRSPRAAICCRGERDTVPLMAPGLAPGLPL</sequence>
<protein>
    <submittedName>
        <fullName evidence="2">Uncharacterized protein</fullName>
    </submittedName>
</protein>
<name>A0A2I2FKU8_ASPCN</name>
<feature type="region of interest" description="Disordered" evidence="1">
    <location>
        <begin position="1"/>
        <end position="20"/>
    </location>
</feature>
<feature type="region of interest" description="Disordered" evidence="1">
    <location>
        <begin position="57"/>
        <end position="79"/>
    </location>
</feature>
<dbReference type="AlphaFoldDB" id="A0A2I2FKU8"/>
<feature type="compositionally biased region" description="Polar residues" evidence="1">
    <location>
        <begin position="11"/>
        <end position="20"/>
    </location>
</feature>
<organism evidence="2 3">
    <name type="scientific">Aspergillus candidus</name>
    <dbReference type="NCBI Taxonomy" id="41067"/>
    <lineage>
        <taxon>Eukaryota</taxon>
        <taxon>Fungi</taxon>
        <taxon>Dikarya</taxon>
        <taxon>Ascomycota</taxon>
        <taxon>Pezizomycotina</taxon>
        <taxon>Eurotiomycetes</taxon>
        <taxon>Eurotiomycetidae</taxon>
        <taxon>Eurotiales</taxon>
        <taxon>Aspergillaceae</taxon>
        <taxon>Aspergillus</taxon>
        <taxon>Aspergillus subgen. Circumdati</taxon>
    </lineage>
</organism>
<feature type="compositionally biased region" description="Basic residues" evidence="1">
    <location>
        <begin position="1"/>
        <end position="10"/>
    </location>
</feature>
<evidence type="ECO:0000313" key="2">
    <source>
        <dbReference type="EMBL" id="PLB41242.1"/>
    </source>
</evidence>
<evidence type="ECO:0000313" key="3">
    <source>
        <dbReference type="Proteomes" id="UP000234585"/>
    </source>
</evidence>
<dbReference type="Proteomes" id="UP000234585">
    <property type="component" value="Unassembled WGS sequence"/>
</dbReference>
<dbReference type="EMBL" id="KZ559121">
    <property type="protein sequence ID" value="PLB41242.1"/>
    <property type="molecule type" value="Genomic_DNA"/>
</dbReference>
<reference evidence="2 3" key="1">
    <citation type="submission" date="2017-12" db="EMBL/GenBank/DDBJ databases">
        <authorList>
            <consortium name="DOE Joint Genome Institute"/>
            <person name="Haridas S."/>
            <person name="Kjaerbolling I."/>
            <person name="Vesth T.C."/>
            <person name="Frisvad J.C."/>
            <person name="Nybo J.L."/>
            <person name="Theobald S."/>
            <person name="Kuo A."/>
            <person name="Bowyer P."/>
            <person name="Matsuda Y."/>
            <person name="Mondo S."/>
            <person name="Lyhne E.K."/>
            <person name="Kogle M.E."/>
            <person name="Clum A."/>
            <person name="Lipzen A."/>
            <person name="Salamov A."/>
            <person name="Ngan C.Y."/>
            <person name="Daum C."/>
            <person name="Chiniquy J."/>
            <person name="Barry K."/>
            <person name="LaButti K."/>
            <person name="Simmons B.A."/>
            <person name="Magnuson J.K."/>
            <person name="Mortensen U.H."/>
            <person name="Larsen T.O."/>
            <person name="Grigoriev I.V."/>
            <person name="Baker S.E."/>
            <person name="Andersen M.R."/>
            <person name="Nordberg H.P."/>
            <person name="Cantor M.N."/>
            <person name="Hua S.X."/>
        </authorList>
    </citation>
    <scope>NUCLEOTIDE SEQUENCE [LARGE SCALE GENOMIC DNA]</scope>
    <source>
        <strain evidence="2 3">CBS 102.13</strain>
    </source>
</reference>
<accession>A0A2I2FKU8</accession>
<dbReference type="RefSeq" id="XP_024675254.1">
    <property type="nucleotide sequence ID" value="XM_024815925.1"/>
</dbReference>
<dbReference type="GeneID" id="36523085"/>